<feature type="coiled-coil region" evidence="1">
    <location>
        <begin position="90"/>
        <end position="124"/>
    </location>
</feature>
<evidence type="ECO:0000256" key="2">
    <source>
        <dbReference type="SAM" id="MobiDB-lite"/>
    </source>
</evidence>
<protein>
    <submittedName>
        <fullName evidence="3">Uncharacterized protein</fullName>
    </submittedName>
</protein>
<feature type="region of interest" description="Disordered" evidence="2">
    <location>
        <begin position="1"/>
        <end position="36"/>
    </location>
</feature>
<accession>A0A9D4BLP3</accession>
<gene>
    <name evidence="3" type="ORF">DPMN_075631</name>
</gene>
<proteinExistence type="predicted"/>
<dbReference type="Proteomes" id="UP000828390">
    <property type="component" value="Unassembled WGS sequence"/>
</dbReference>
<evidence type="ECO:0000313" key="3">
    <source>
        <dbReference type="EMBL" id="KAH3700654.1"/>
    </source>
</evidence>
<dbReference type="EMBL" id="JAIWYP010000015">
    <property type="protein sequence ID" value="KAH3700654.1"/>
    <property type="molecule type" value="Genomic_DNA"/>
</dbReference>
<dbReference type="AlphaFoldDB" id="A0A9D4BLP3"/>
<reference evidence="3" key="1">
    <citation type="journal article" date="2019" name="bioRxiv">
        <title>The Genome of the Zebra Mussel, Dreissena polymorpha: A Resource for Invasive Species Research.</title>
        <authorList>
            <person name="McCartney M.A."/>
            <person name="Auch B."/>
            <person name="Kono T."/>
            <person name="Mallez S."/>
            <person name="Zhang Y."/>
            <person name="Obille A."/>
            <person name="Becker A."/>
            <person name="Abrahante J.E."/>
            <person name="Garbe J."/>
            <person name="Badalamenti J.P."/>
            <person name="Herman A."/>
            <person name="Mangelson H."/>
            <person name="Liachko I."/>
            <person name="Sullivan S."/>
            <person name="Sone E.D."/>
            <person name="Koren S."/>
            <person name="Silverstein K.A.T."/>
            <person name="Beckman K.B."/>
            <person name="Gohl D.M."/>
        </authorList>
    </citation>
    <scope>NUCLEOTIDE SEQUENCE</scope>
    <source>
        <strain evidence="3">Duluth1</strain>
        <tissue evidence="3">Whole animal</tissue>
    </source>
</reference>
<reference evidence="3" key="2">
    <citation type="submission" date="2020-11" db="EMBL/GenBank/DDBJ databases">
        <authorList>
            <person name="McCartney M.A."/>
            <person name="Auch B."/>
            <person name="Kono T."/>
            <person name="Mallez S."/>
            <person name="Becker A."/>
            <person name="Gohl D.M."/>
            <person name="Silverstein K.A.T."/>
            <person name="Koren S."/>
            <person name="Bechman K.B."/>
            <person name="Herman A."/>
            <person name="Abrahante J.E."/>
            <person name="Garbe J."/>
        </authorList>
    </citation>
    <scope>NUCLEOTIDE SEQUENCE</scope>
    <source>
        <strain evidence="3">Duluth1</strain>
        <tissue evidence="3">Whole animal</tissue>
    </source>
</reference>
<keyword evidence="1" id="KW-0175">Coiled coil</keyword>
<sequence length="282" mass="32106">MDNHSTPIQGRRPDKRDLSTSSIDLVPGNKKNKISDSDLMENSETNQFHLSEADVDVISRKMRDLFKADVEAIVNSVVQSLIPQIISGINESLTTKITSLECENKVLKDQISEMQVQADRAEQYSRRNCLRVSGIPETEKEDTDGIILKMVNDLGANLSIDEIDRTHRLGPRKQVGSKPRDIIIKFVSYRARQKLYNVRTSAKTTDPYKKVYVNEALTRYRSEMFYDARKLASDKLVEGAWTHDGQVLVRDLKRVIHRIDKPEQITELRAKSRSYASVAASK</sequence>
<name>A0A9D4BLP3_DREPO</name>
<dbReference type="InterPro" id="IPR004244">
    <property type="entry name" value="Transposase_22"/>
</dbReference>
<dbReference type="PANTHER" id="PTHR11505">
    <property type="entry name" value="L1 TRANSPOSABLE ELEMENT-RELATED"/>
    <property type="match status" value="1"/>
</dbReference>
<keyword evidence="4" id="KW-1185">Reference proteome</keyword>
<dbReference type="Gene3D" id="3.30.70.1820">
    <property type="entry name" value="L1 transposable element, RRM domain"/>
    <property type="match status" value="1"/>
</dbReference>
<evidence type="ECO:0000256" key="1">
    <source>
        <dbReference type="SAM" id="Coils"/>
    </source>
</evidence>
<comment type="caution">
    <text evidence="3">The sequence shown here is derived from an EMBL/GenBank/DDBJ whole genome shotgun (WGS) entry which is preliminary data.</text>
</comment>
<evidence type="ECO:0000313" key="4">
    <source>
        <dbReference type="Proteomes" id="UP000828390"/>
    </source>
</evidence>
<organism evidence="3 4">
    <name type="scientific">Dreissena polymorpha</name>
    <name type="common">Zebra mussel</name>
    <name type="synonym">Mytilus polymorpha</name>
    <dbReference type="NCBI Taxonomy" id="45954"/>
    <lineage>
        <taxon>Eukaryota</taxon>
        <taxon>Metazoa</taxon>
        <taxon>Spiralia</taxon>
        <taxon>Lophotrochozoa</taxon>
        <taxon>Mollusca</taxon>
        <taxon>Bivalvia</taxon>
        <taxon>Autobranchia</taxon>
        <taxon>Heteroconchia</taxon>
        <taxon>Euheterodonta</taxon>
        <taxon>Imparidentia</taxon>
        <taxon>Neoheterodontei</taxon>
        <taxon>Myida</taxon>
        <taxon>Dreissenoidea</taxon>
        <taxon>Dreissenidae</taxon>
        <taxon>Dreissena</taxon>
    </lineage>
</organism>